<dbReference type="EMBL" id="CP003600">
    <property type="protein sequence ID" value="AFY93740.1"/>
    <property type="molecule type" value="Genomic_DNA"/>
</dbReference>
<accession>K9UG02</accession>
<dbReference type="HOGENOM" id="CLU_2407897_0_0_3"/>
<evidence type="ECO:0000313" key="3">
    <source>
        <dbReference type="Proteomes" id="UP000010366"/>
    </source>
</evidence>
<organism evidence="2 3">
    <name type="scientific">Chamaesiphon minutus (strain ATCC 27169 / PCC 6605)</name>
    <dbReference type="NCBI Taxonomy" id="1173020"/>
    <lineage>
        <taxon>Bacteria</taxon>
        <taxon>Bacillati</taxon>
        <taxon>Cyanobacteriota</taxon>
        <taxon>Cyanophyceae</taxon>
        <taxon>Gomontiellales</taxon>
        <taxon>Chamaesiphonaceae</taxon>
        <taxon>Chamaesiphon</taxon>
    </lineage>
</organism>
<name>K9UG02_CHAP6</name>
<sequence>MLQKSRQLISSFLIVVLITVSLLLSSPANASANIIPFDLNTATDIAKNLLSNGDSIKNLLSSKQAIYAFSKLNGAMGLETPASDAKSASLTE</sequence>
<evidence type="ECO:0000256" key="1">
    <source>
        <dbReference type="SAM" id="SignalP"/>
    </source>
</evidence>
<evidence type="ECO:0000313" key="2">
    <source>
        <dbReference type="EMBL" id="AFY93740.1"/>
    </source>
</evidence>
<gene>
    <name evidence="2" type="ORF">Cha6605_2698</name>
</gene>
<dbReference type="KEGG" id="cmp:Cha6605_2698"/>
<keyword evidence="1" id="KW-0732">Signal</keyword>
<keyword evidence="3" id="KW-1185">Reference proteome</keyword>
<dbReference type="AlphaFoldDB" id="K9UG02"/>
<dbReference type="Proteomes" id="UP000010366">
    <property type="component" value="Chromosome"/>
</dbReference>
<feature type="chain" id="PRO_5003936532" evidence="1">
    <location>
        <begin position="31"/>
        <end position="92"/>
    </location>
</feature>
<protein>
    <submittedName>
        <fullName evidence="2">Uncharacterized protein</fullName>
    </submittedName>
</protein>
<reference evidence="2 3" key="1">
    <citation type="submission" date="2012-05" db="EMBL/GenBank/DDBJ databases">
        <title>Finished chromosome of genome of Chamaesiphon sp. PCC 6605.</title>
        <authorList>
            <consortium name="US DOE Joint Genome Institute"/>
            <person name="Gugger M."/>
            <person name="Coursin T."/>
            <person name="Rippka R."/>
            <person name="Tandeau De Marsac N."/>
            <person name="Huntemann M."/>
            <person name="Wei C.-L."/>
            <person name="Han J."/>
            <person name="Detter J.C."/>
            <person name="Han C."/>
            <person name="Tapia R."/>
            <person name="Chen A."/>
            <person name="Kyrpides N."/>
            <person name="Mavromatis K."/>
            <person name="Markowitz V."/>
            <person name="Szeto E."/>
            <person name="Ivanova N."/>
            <person name="Pagani I."/>
            <person name="Pati A."/>
            <person name="Goodwin L."/>
            <person name="Nordberg H.P."/>
            <person name="Cantor M.N."/>
            <person name="Hua S.X."/>
            <person name="Woyke T."/>
            <person name="Kerfeld C.A."/>
        </authorList>
    </citation>
    <scope>NUCLEOTIDE SEQUENCE [LARGE SCALE GENOMIC DNA]</scope>
    <source>
        <strain evidence="3">ATCC 27169 / PCC 6605</strain>
    </source>
</reference>
<proteinExistence type="predicted"/>
<feature type="signal peptide" evidence="1">
    <location>
        <begin position="1"/>
        <end position="30"/>
    </location>
</feature>